<dbReference type="AlphaFoldDB" id="A0A1F5UPF6"/>
<dbReference type="InterPro" id="IPR004540">
    <property type="entry name" value="Transl_elong_EFG/EF2"/>
</dbReference>
<dbReference type="Proteomes" id="UP000179157">
    <property type="component" value="Unassembled WGS sequence"/>
</dbReference>
<dbReference type="CDD" id="cd01434">
    <property type="entry name" value="EFG_mtEFG1_IV"/>
    <property type="match status" value="1"/>
</dbReference>
<dbReference type="SUPFAM" id="SSF54211">
    <property type="entry name" value="Ribosomal protein S5 domain 2-like"/>
    <property type="match status" value="1"/>
</dbReference>
<dbReference type="GO" id="GO:0003746">
    <property type="term" value="F:translation elongation factor activity"/>
    <property type="evidence" value="ECO:0007669"/>
    <property type="project" value="UniProtKB-UniRule"/>
</dbReference>
<proteinExistence type="inferred from homology"/>
<feature type="binding site" evidence="6">
    <location>
        <begin position="140"/>
        <end position="143"/>
    </location>
    <ligand>
        <name>GTP</name>
        <dbReference type="ChEBI" id="CHEBI:37565"/>
    </ligand>
</feature>
<dbReference type="Pfam" id="PF00009">
    <property type="entry name" value="GTP_EFTU"/>
    <property type="match status" value="1"/>
</dbReference>
<dbReference type="HAMAP" id="MF_00054_B">
    <property type="entry name" value="EF_G_EF_2_B"/>
    <property type="match status" value="1"/>
</dbReference>
<keyword evidence="4 6" id="KW-0648">Protein biosynthesis</keyword>
<dbReference type="PANTHER" id="PTHR43261:SF1">
    <property type="entry name" value="RIBOSOME-RELEASING FACTOR 2, MITOCHONDRIAL"/>
    <property type="match status" value="1"/>
</dbReference>
<evidence type="ECO:0000256" key="6">
    <source>
        <dbReference type="HAMAP-Rule" id="MF_00054"/>
    </source>
</evidence>
<dbReference type="Gene3D" id="3.30.230.10">
    <property type="match status" value="1"/>
</dbReference>
<dbReference type="InterPro" id="IPR000640">
    <property type="entry name" value="EFG_V-like"/>
</dbReference>
<sequence>MADVTTKQKQSIEKLRNIGIVAHIDAGKTTTTERILFFTGMIHETGDVDEGDTQMDWMPQERERGITITAAATLCQWQGYQINLIDTPGHVDFTAEVERSLRVLDGVVTIFSGVDMVESQTEKVWRQADKYNIPRLAFINKIDRPGAQYERTIEMMAERLGTLPLPLQIPAGHGEELKGMIDLLQMKLIVWDQTTKGIKYSYVDIPSEFVELAGRYRAKLLETLAEVDDYVMEKYLNNEEISEAELKKALRRACIEKSCVPVLGGSSLKNVGVQPLLDAVVAYLPSPLDRGQITGMPLDGASPEGNGAQIIRQPTSEEPLTALAFKVVVDEYTGRLVYVRLYSGRLEQGSYVLNSSSGKKERVSRIFHMHANKRQEVEELTAGEIGAIVGPKELSTGDTFCDPEYPILLEKIEFPEPVIFAAVEAKSAAEEEKLTTSLLKLAQEDPTFRMRTDPETNQMIISGMGELHLEIIFDRLLREFNTQAKMGRPQVAYKETIAELVDVEEKFVKQTGGRGQYGHVRIKFEPLARGQGFEFIDDTKGGVIPREYIPAVEDGVLEAMGSGPLAGFPVVDLKATLYYGSFHEVDSSEIAFKTAGARALRTAFHRAKTVLLEPIMEGEIITPTEYIGEVVSDLHTRRGEIRAFDVHGNTQIIRVVIPLAETFGYATVLRSLSQGRATYQFKFSHYDIAPARIKEAVLEGKK</sequence>
<dbReference type="CDD" id="cd01886">
    <property type="entry name" value="EF-G"/>
    <property type="match status" value="1"/>
</dbReference>
<dbReference type="InterPro" id="IPR004161">
    <property type="entry name" value="EFTu-like_2"/>
</dbReference>
<dbReference type="PRINTS" id="PR00315">
    <property type="entry name" value="ELONGATNFCT"/>
</dbReference>
<keyword evidence="2 6" id="KW-0547">Nucleotide-binding</keyword>
<dbReference type="CDD" id="cd04088">
    <property type="entry name" value="EFG_mtEFG_II"/>
    <property type="match status" value="1"/>
</dbReference>
<evidence type="ECO:0000313" key="10">
    <source>
        <dbReference type="Proteomes" id="UP000179157"/>
    </source>
</evidence>
<comment type="subcellular location">
    <subcellularLocation>
        <location evidence="6">Cytoplasm</location>
    </subcellularLocation>
</comment>
<dbReference type="InterPro" id="IPR020568">
    <property type="entry name" value="Ribosomal_Su5_D2-typ_SF"/>
</dbReference>
<dbReference type="FunFam" id="3.40.50.300:FF:000029">
    <property type="entry name" value="Elongation factor G"/>
    <property type="match status" value="1"/>
</dbReference>
<dbReference type="SMART" id="SM00838">
    <property type="entry name" value="EFG_C"/>
    <property type="match status" value="1"/>
</dbReference>
<dbReference type="InterPro" id="IPR009000">
    <property type="entry name" value="Transl_B-barrel_sf"/>
</dbReference>
<comment type="caution">
    <text evidence="9">The sequence shown here is derived from an EMBL/GenBank/DDBJ whole genome shotgun (WGS) entry which is preliminary data.</text>
</comment>
<dbReference type="InterPro" id="IPR035649">
    <property type="entry name" value="EFG_V"/>
</dbReference>
<dbReference type="FunFam" id="3.30.70.870:FF:000001">
    <property type="entry name" value="Elongation factor G"/>
    <property type="match status" value="1"/>
</dbReference>
<dbReference type="InterPro" id="IPR041095">
    <property type="entry name" value="EFG_II"/>
</dbReference>
<dbReference type="InterPro" id="IPR047872">
    <property type="entry name" value="EFG_IV"/>
</dbReference>
<dbReference type="InterPro" id="IPR035647">
    <property type="entry name" value="EFG_III/V"/>
</dbReference>
<dbReference type="InterPro" id="IPR005517">
    <property type="entry name" value="Transl_elong_EFG/EF2_IV"/>
</dbReference>
<feature type="binding site" evidence="6">
    <location>
        <begin position="22"/>
        <end position="29"/>
    </location>
    <ligand>
        <name>GTP</name>
        <dbReference type="ChEBI" id="CHEBI:37565"/>
    </ligand>
</feature>
<evidence type="ECO:0000313" key="9">
    <source>
        <dbReference type="EMBL" id="OGF52990.1"/>
    </source>
</evidence>
<dbReference type="InterPro" id="IPR014721">
    <property type="entry name" value="Ribsml_uS5_D2-typ_fold_subgr"/>
</dbReference>
<evidence type="ECO:0000256" key="5">
    <source>
        <dbReference type="ARBA" id="ARBA00023134"/>
    </source>
</evidence>
<keyword evidence="5 6" id="KW-0342">GTP-binding</keyword>
<dbReference type="NCBIfam" id="NF009381">
    <property type="entry name" value="PRK12740.1-5"/>
    <property type="match status" value="1"/>
</dbReference>
<dbReference type="CDD" id="cd03713">
    <property type="entry name" value="EFG_mtEFG_C"/>
    <property type="match status" value="1"/>
</dbReference>
<dbReference type="InterPro" id="IPR005225">
    <property type="entry name" value="Small_GTP-bd"/>
</dbReference>
<dbReference type="NCBIfam" id="TIGR00484">
    <property type="entry name" value="EF-G"/>
    <property type="match status" value="1"/>
</dbReference>
<dbReference type="FunFam" id="2.40.30.10:FF:000006">
    <property type="entry name" value="Elongation factor G"/>
    <property type="match status" value="1"/>
</dbReference>
<dbReference type="Gene3D" id="3.30.70.240">
    <property type="match status" value="1"/>
</dbReference>
<gene>
    <name evidence="6" type="primary">fusA</name>
    <name evidence="9" type="ORF">A2Z21_08485</name>
</gene>
<dbReference type="STRING" id="1817864.A2Z21_08485"/>
<dbReference type="GO" id="GO:0005525">
    <property type="term" value="F:GTP binding"/>
    <property type="evidence" value="ECO:0007669"/>
    <property type="project" value="UniProtKB-UniRule"/>
</dbReference>
<evidence type="ECO:0000256" key="4">
    <source>
        <dbReference type="ARBA" id="ARBA00022917"/>
    </source>
</evidence>
<evidence type="ECO:0000256" key="1">
    <source>
        <dbReference type="ARBA" id="ARBA00005870"/>
    </source>
</evidence>
<dbReference type="FunFam" id="3.30.230.10:FF:000003">
    <property type="entry name" value="Elongation factor G"/>
    <property type="match status" value="1"/>
</dbReference>
<organism evidence="9 10">
    <name type="scientific">Fraserbacteria sp. (strain RBG_16_55_9)</name>
    <dbReference type="NCBI Taxonomy" id="1817864"/>
    <lineage>
        <taxon>Bacteria</taxon>
        <taxon>Candidatus Fraseribacteriota</taxon>
    </lineage>
</organism>
<dbReference type="NCBIfam" id="TIGR00231">
    <property type="entry name" value="small_GTP"/>
    <property type="match status" value="1"/>
</dbReference>
<dbReference type="Gene3D" id="3.30.70.870">
    <property type="entry name" value="Elongation Factor G (Translational Gtpase), domain 3"/>
    <property type="match status" value="1"/>
</dbReference>
<keyword evidence="6" id="KW-0963">Cytoplasm</keyword>
<dbReference type="InterPro" id="IPR009022">
    <property type="entry name" value="EFG_III"/>
</dbReference>
<dbReference type="Pfam" id="PF03764">
    <property type="entry name" value="EFG_IV"/>
    <property type="match status" value="1"/>
</dbReference>
<evidence type="ECO:0000256" key="3">
    <source>
        <dbReference type="ARBA" id="ARBA00022768"/>
    </source>
</evidence>
<dbReference type="GO" id="GO:0003924">
    <property type="term" value="F:GTPase activity"/>
    <property type="evidence" value="ECO:0007669"/>
    <property type="project" value="InterPro"/>
</dbReference>
<name>A0A1F5UPF6_FRAXR</name>
<comment type="function">
    <text evidence="6">Catalyzes the GTP-dependent ribosomal translocation step during translation elongation. During this step, the ribosome changes from the pre-translocational (PRE) to the post-translocational (POST) state as the newly formed A-site-bound peptidyl-tRNA and P-site-bound deacylated tRNA move to the P and E sites, respectively. Catalyzes the coordinated movement of the two tRNA molecules, the mRNA and conformational changes in the ribosome.</text>
</comment>
<evidence type="ECO:0000256" key="7">
    <source>
        <dbReference type="NCBIfam" id="TIGR00484"/>
    </source>
</evidence>
<dbReference type="FunFam" id="3.30.70.240:FF:000001">
    <property type="entry name" value="Elongation factor G"/>
    <property type="match status" value="1"/>
</dbReference>
<dbReference type="CDD" id="cd16262">
    <property type="entry name" value="EFG_III"/>
    <property type="match status" value="1"/>
</dbReference>
<reference evidence="9 10" key="1">
    <citation type="journal article" date="2016" name="Nat. Commun.">
        <title>Thousands of microbial genomes shed light on interconnected biogeochemical processes in an aquifer system.</title>
        <authorList>
            <person name="Anantharaman K."/>
            <person name="Brown C.T."/>
            <person name="Hug L.A."/>
            <person name="Sharon I."/>
            <person name="Castelle C.J."/>
            <person name="Probst A.J."/>
            <person name="Thomas B.C."/>
            <person name="Singh A."/>
            <person name="Wilkins M.J."/>
            <person name="Karaoz U."/>
            <person name="Brodie E.L."/>
            <person name="Williams K.H."/>
            <person name="Hubbard S.S."/>
            <person name="Banfield J.F."/>
        </authorList>
    </citation>
    <scope>NUCLEOTIDE SEQUENCE [LARGE SCALE GENOMIC DNA]</scope>
    <source>
        <strain evidence="10">RBG_16_55_9</strain>
    </source>
</reference>
<protein>
    <recommendedName>
        <fullName evidence="6 7">Elongation factor G</fullName>
        <shortName evidence="6">EF-G</shortName>
    </recommendedName>
</protein>
<evidence type="ECO:0000259" key="8">
    <source>
        <dbReference type="PROSITE" id="PS51722"/>
    </source>
</evidence>
<comment type="similarity">
    <text evidence="1 6">Belongs to the TRAFAC class translation factor GTPase superfamily. Classic translation factor GTPase family. EF-G/EF-2 subfamily.</text>
</comment>
<dbReference type="EMBL" id="MFGX01000122">
    <property type="protein sequence ID" value="OGF52990.1"/>
    <property type="molecule type" value="Genomic_DNA"/>
</dbReference>
<dbReference type="Pfam" id="PF03144">
    <property type="entry name" value="GTP_EFTU_D2"/>
    <property type="match status" value="1"/>
</dbReference>
<feature type="domain" description="Tr-type G" evidence="8">
    <location>
        <begin position="13"/>
        <end position="288"/>
    </location>
</feature>
<dbReference type="Pfam" id="PF14492">
    <property type="entry name" value="EFG_III"/>
    <property type="match status" value="1"/>
</dbReference>
<dbReference type="SMART" id="SM00889">
    <property type="entry name" value="EFG_IV"/>
    <property type="match status" value="1"/>
</dbReference>
<accession>A0A1F5UPF6</accession>
<keyword evidence="3 6" id="KW-0251">Elongation factor</keyword>
<dbReference type="SUPFAM" id="SSF50447">
    <property type="entry name" value="Translation proteins"/>
    <property type="match status" value="1"/>
</dbReference>
<dbReference type="PROSITE" id="PS51722">
    <property type="entry name" value="G_TR_2"/>
    <property type="match status" value="1"/>
</dbReference>
<dbReference type="InterPro" id="IPR027417">
    <property type="entry name" value="P-loop_NTPase"/>
</dbReference>
<dbReference type="Gene3D" id="3.40.50.300">
    <property type="entry name" value="P-loop containing nucleotide triphosphate hydrolases"/>
    <property type="match status" value="1"/>
</dbReference>
<dbReference type="PANTHER" id="PTHR43261">
    <property type="entry name" value="TRANSLATION ELONGATION FACTOR G-RELATED"/>
    <property type="match status" value="1"/>
</dbReference>
<dbReference type="GO" id="GO:0032790">
    <property type="term" value="P:ribosome disassembly"/>
    <property type="evidence" value="ECO:0007669"/>
    <property type="project" value="TreeGrafter"/>
</dbReference>
<dbReference type="PROSITE" id="PS00301">
    <property type="entry name" value="G_TR_1"/>
    <property type="match status" value="1"/>
</dbReference>
<evidence type="ECO:0000256" key="2">
    <source>
        <dbReference type="ARBA" id="ARBA00022741"/>
    </source>
</evidence>
<dbReference type="SUPFAM" id="SSF54980">
    <property type="entry name" value="EF-G C-terminal domain-like"/>
    <property type="match status" value="2"/>
</dbReference>
<dbReference type="SUPFAM" id="SSF52540">
    <property type="entry name" value="P-loop containing nucleoside triphosphate hydrolases"/>
    <property type="match status" value="1"/>
</dbReference>
<dbReference type="GO" id="GO:0005737">
    <property type="term" value="C:cytoplasm"/>
    <property type="evidence" value="ECO:0007669"/>
    <property type="project" value="UniProtKB-SubCell"/>
</dbReference>
<dbReference type="Gene3D" id="2.40.30.10">
    <property type="entry name" value="Translation factors"/>
    <property type="match status" value="1"/>
</dbReference>
<feature type="binding site" evidence="6">
    <location>
        <begin position="86"/>
        <end position="90"/>
    </location>
    <ligand>
        <name>GTP</name>
        <dbReference type="ChEBI" id="CHEBI:37565"/>
    </ligand>
</feature>
<dbReference type="Pfam" id="PF00679">
    <property type="entry name" value="EFG_C"/>
    <property type="match status" value="1"/>
</dbReference>
<dbReference type="InterPro" id="IPR000795">
    <property type="entry name" value="T_Tr_GTP-bd_dom"/>
</dbReference>
<dbReference type="InterPro" id="IPR031157">
    <property type="entry name" value="G_TR_CS"/>
</dbReference>